<dbReference type="EMBL" id="JAFIRN010000006">
    <property type="protein sequence ID" value="KAG5846302.1"/>
    <property type="molecule type" value="Genomic_DNA"/>
</dbReference>
<dbReference type="Proteomes" id="UP001044222">
    <property type="component" value="Unassembled WGS sequence"/>
</dbReference>
<proteinExistence type="predicted"/>
<evidence type="ECO:0000313" key="2">
    <source>
        <dbReference type="Proteomes" id="UP001044222"/>
    </source>
</evidence>
<comment type="caution">
    <text evidence="1">The sequence shown here is derived from an EMBL/GenBank/DDBJ whole genome shotgun (WGS) entry which is preliminary data.</text>
</comment>
<organism evidence="1 2">
    <name type="scientific">Anguilla anguilla</name>
    <name type="common">European freshwater eel</name>
    <name type="synonym">Muraena anguilla</name>
    <dbReference type="NCBI Taxonomy" id="7936"/>
    <lineage>
        <taxon>Eukaryota</taxon>
        <taxon>Metazoa</taxon>
        <taxon>Chordata</taxon>
        <taxon>Craniata</taxon>
        <taxon>Vertebrata</taxon>
        <taxon>Euteleostomi</taxon>
        <taxon>Actinopterygii</taxon>
        <taxon>Neopterygii</taxon>
        <taxon>Teleostei</taxon>
        <taxon>Anguilliformes</taxon>
        <taxon>Anguillidae</taxon>
        <taxon>Anguilla</taxon>
    </lineage>
</organism>
<dbReference type="AlphaFoldDB" id="A0A9D3MC55"/>
<evidence type="ECO:0000313" key="1">
    <source>
        <dbReference type="EMBL" id="KAG5846302.1"/>
    </source>
</evidence>
<gene>
    <name evidence="1" type="ORF">ANANG_G00113500</name>
</gene>
<reference evidence="1" key="1">
    <citation type="submission" date="2021-01" db="EMBL/GenBank/DDBJ databases">
        <title>A chromosome-scale assembly of European eel, Anguilla anguilla.</title>
        <authorList>
            <person name="Henkel C."/>
            <person name="Jong-Raadsen S.A."/>
            <person name="Dufour S."/>
            <person name="Weltzien F.-A."/>
            <person name="Palstra A.P."/>
            <person name="Pelster B."/>
            <person name="Spaink H.P."/>
            <person name="Van Den Thillart G.E."/>
            <person name="Jansen H."/>
            <person name="Zahm M."/>
            <person name="Klopp C."/>
            <person name="Cedric C."/>
            <person name="Louis A."/>
            <person name="Berthelot C."/>
            <person name="Parey E."/>
            <person name="Roest Crollius H."/>
            <person name="Montfort J."/>
            <person name="Robinson-Rechavi M."/>
            <person name="Bucao C."/>
            <person name="Bouchez O."/>
            <person name="Gislard M."/>
            <person name="Lluch J."/>
            <person name="Milhes M."/>
            <person name="Lampietro C."/>
            <person name="Lopez Roques C."/>
            <person name="Donnadieu C."/>
            <person name="Braasch I."/>
            <person name="Desvignes T."/>
            <person name="Postlethwait J."/>
            <person name="Bobe J."/>
            <person name="Guiguen Y."/>
            <person name="Dirks R."/>
        </authorList>
    </citation>
    <scope>NUCLEOTIDE SEQUENCE</scope>
    <source>
        <strain evidence="1">Tag_6206</strain>
        <tissue evidence="1">Liver</tissue>
    </source>
</reference>
<accession>A0A9D3MC55</accession>
<sequence length="105" mass="11300">MMLRMVCSPSCICSSSGLRVLKRPRHWKGRLMLVGAVVHADQAGHLALHLPAEGAPPAQPPQDGVEAGLLAHRLGAQDLGLAHQRQLVARLQREVVRLAVLAELP</sequence>
<keyword evidence="2" id="KW-1185">Reference proteome</keyword>
<name>A0A9D3MC55_ANGAN</name>
<protein>
    <submittedName>
        <fullName evidence="1">Uncharacterized protein</fullName>
    </submittedName>
</protein>
<feature type="non-terminal residue" evidence="1">
    <location>
        <position position="105"/>
    </location>
</feature>